<feature type="transmembrane region" description="Helical" evidence="1">
    <location>
        <begin position="254"/>
        <end position="278"/>
    </location>
</feature>
<dbReference type="EMBL" id="JACCBI010000001">
    <property type="protein sequence ID" value="NYD67352.1"/>
    <property type="molecule type" value="Genomic_DNA"/>
</dbReference>
<dbReference type="RefSeq" id="WP_129173532.1">
    <property type="nucleotide sequence ID" value="NZ_JACCBI010000001.1"/>
</dbReference>
<dbReference type="AlphaFoldDB" id="A0A4Q2M9U3"/>
<accession>A0A4Q2M9U3</accession>
<evidence type="ECO:0000313" key="2">
    <source>
        <dbReference type="EMBL" id="NYD67352.1"/>
    </source>
</evidence>
<sequence length="330" mass="34184">MSLLGLSLIVADVSVVRALVDEGERFRDARGSVLTIAAEGRIDGQACDSLVEIDGVAHAGALREGDSFAAASLPGTPFDVYEVSGGLRAILLSSPVEPSGLVIARDIADTLGLVQGGRLATTAGEAPIAGIFESPPDGRRSGFGWALLETVDSSKPFDECWIDVWPTDARLAALLPLAMAPGSDLADEPPQLSQLNASLGREFAGAARFESRLTALAPVVALVAGAVVATLAVRRRRIELASHLHAGVTRRDMTLVMGIEAAVWGVAATLLTASAGVIAAHTMSSDDRAAIVVLSARIAVALFGGVIGGTLAASATIRERHLFAYFKDRT</sequence>
<evidence type="ECO:0000313" key="4">
    <source>
        <dbReference type="Proteomes" id="UP000292686"/>
    </source>
</evidence>
<comment type="caution">
    <text evidence="3">The sequence shown here is derived from an EMBL/GenBank/DDBJ whole genome shotgun (WGS) entry which is preliminary data.</text>
</comment>
<dbReference type="Proteomes" id="UP000581087">
    <property type="component" value="Unassembled WGS sequence"/>
</dbReference>
<dbReference type="Proteomes" id="UP000292686">
    <property type="component" value="Unassembled WGS sequence"/>
</dbReference>
<keyword evidence="1" id="KW-1133">Transmembrane helix</keyword>
<feature type="transmembrane region" description="Helical" evidence="1">
    <location>
        <begin position="215"/>
        <end position="233"/>
    </location>
</feature>
<evidence type="ECO:0000256" key="1">
    <source>
        <dbReference type="SAM" id="Phobius"/>
    </source>
</evidence>
<keyword evidence="1" id="KW-0472">Membrane</keyword>
<evidence type="ECO:0000313" key="5">
    <source>
        <dbReference type="Proteomes" id="UP000581087"/>
    </source>
</evidence>
<proteinExistence type="predicted"/>
<feature type="transmembrane region" description="Helical" evidence="1">
    <location>
        <begin position="290"/>
        <end position="313"/>
    </location>
</feature>
<evidence type="ECO:0008006" key="6">
    <source>
        <dbReference type="Google" id="ProtNLM"/>
    </source>
</evidence>
<keyword evidence="4" id="KW-1185">Reference proteome</keyword>
<evidence type="ECO:0000313" key="3">
    <source>
        <dbReference type="EMBL" id="RXZ86821.1"/>
    </source>
</evidence>
<organism evidence="3 4">
    <name type="scientific">Agromyces atrinae</name>
    <dbReference type="NCBI Taxonomy" id="592376"/>
    <lineage>
        <taxon>Bacteria</taxon>
        <taxon>Bacillati</taxon>
        <taxon>Actinomycetota</taxon>
        <taxon>Actinomycetes</taxon>
        <taxon>Micrococcales</taxon>
        <taxon>Microbacteriaceae</taxon>
        <taxon>Agromyces</taxon>
    </lineage>
</organism>
<protein>
    <recommendedName>
        <fullName evidence="6">FtsX-like permease family protein</fullName>
    </recommendedName>
</protein>
<name>A0A4Q2M9U3_9MICO</name>
<dbReference type="EMBL" id="SDPM01000003">
    <property type="protein sequence ID" value="RXZ86821.1"/>
    <property type="molecule type" value="Genomic_DNA"/>
</dbReference>
<dbReference type="OrthoDB" id="3716589at2"/>
<keyword evidence="1" id="KW-0812">Transmembrane</keyword>
<gene>
    <name evidence="2" type="ORF">BJ972_001871</name>
    <name evidence="3" type="ORF">ESP50_07075</name>
</gene>
<reference evidence="3 4" key="1">
    <citation type="submission" date="2019-01" db="EMBL/GenBank/DDBJ databases">
        <title>Agromyces.</title>
        <authorList>
            <person name="Li J."/>
        </authorList>
    </citation>
    <scope>NUCLEOTIDE SEQUENCE [LARGE SCALE GENOMIC DNA]</scope>
    <source>
        <strain evidence="3 4">DSM 23870</strain>
    </source>
</reference>
<reference evidence="2 5" key="2">
    <citation type="submission" date="2020-07" db="EMBL/GenBank/DDBJ databases">
        <title>Sequencing the genomes of 1000 actinobacteria strains.</title>
        <authorList>
            <person name="Klenk H.-P."/>
        </authorList>
    </citation>
    <scope>NUCLEOTIDE SEQUENCE [LARGE SCALE GENOMIC DNA]</scope>
    <source>
        <strain evidence="2 5">DSM 23870</strain>
    </source>
</reference>